<dbReference type="Gene3D" id="3.30.420.40">
    <property type="match status" value="1"/>
</dbReference>
<comment type="caution">
    <text evidence="2">The sequence shown here is derived from an EMBL/GenBank/DDBJ whole genome shotgun (WGS) entry which is preliminary data.</text>
</comment>
<gene>
    <name evidence="2" type="ORF">G3570_07635</name>
</gene>
<dbReference type="Pfam" id="PF02541">
    <property type="entry name" value="Ppx-GppA"/>
    <property type="match status" value="1"/>
</dbReference>
<dbReference type="InterPro" id="IPR050273">
    <property type="entry name" value="GppA/Ppx_hydrolase"/>
</dbReference>
<reference evidence="2 3" key="1">
    <citation type="submission" date="2020-02" db="EMBL/GenBank/DDBJ databases">
        <title>Balneolaceae bacterium YR4-1, complete genome.</title>
        <authorList>
            <person name="Li Y."/>
            <person name="Wu S."/>
        </authorList>
    </citation>
    <scope>NUCLEOTIDE SEQUENCE [LARGE SCALE GENOMIC DNA]</scope>
    <source>
        <strain evidence="2 3">YR4-1</strain>
    </source>
</reference>
<feature type="domain" description="Ppx/GppA phosphatase N-terminal" evidence="1">
    <location>
        <begin position="16"/>
        <end position="304"/>
    </location>
</feature>
<dbReference type="GO" id="GO:0016462">
    <property type="term" value="F:pyrophosphatase activity"/>
    <property type="evidence" value="ECO:0007669"/>
    <property type="project" value="TreeGrafter"/>
</dbReference>
<dbReference type="PANTHER" id="PTHR30005:SF0">
    <property type="entry name" value="RETROGRADE REGULATION PROTEIN 2"/>
    <property type="match status" value="1"/>
</dbReference>
<dbReference type="EMBL" id="JAALLT010000002">
    <property type="protein sequence ID" value="NGP76499.1"/>
    <property type="molecule type" value="Genomic_DNA"/>
</dbReference>
<dbReference type="PANTHER" id="PTHR30005">
    <property type="entry name" value="EXOPOLYPHOSPHATASE"/>
    <property type="match status" value="1"/>
</dbReference>
<dbReference type="AlphaFoldDB" id="A0A6M1SN65"/>
<dbReference type="Gene3D" id="3.30.420.150">
    <property type="entry name" value="Exopolyphosphatase. Domain 2"/>
    <property type="match status" value="1"/>
</dbReference>
<evidence type="ECO:0000313" key="2">
    <source>
        <dbReference type="EMBL" id="NGP76499.1"/>
    </source>
</evidence>
<organism evidence="2 3">
    <name type="scientific">Halalkalibaculum roseum</name>
    <dbReference type="NCBI Taxonomy" id="2709311"/>
    <lineage>
        <taxon>Bacteria</taxon>
        <taxon>Pseudomonadati</taxon>
        <taxon>Balneolota</taxon>
        <taxon>Balneolia</taxon>
        <taxon>Balneolales</taxon>
        <taxon>Balneolaceae</taxon>
        <taxon>Halalkalibaculum</taxon>
    </lineage>
</organism>
<dbReference type="InterPro" id="IPR043129">
    <property type="entry name" value="ATPase_NBD"/>
</dbReference>
<dbReference type="SUPFAM" id="SSF53067">
    <property type="entry name" value="Actin-like ATPase domain"/>
    <property type="match status" value="2"/>
</dbReference>
<dbReference type="InterPro" id="IPR003695">
    <property type="entry name" value="Ppx_GppA_N"/>
</dbReference>
<keyword evidence="3" id="KW-1185">Reference proteome</keyword>
<accession>A0A6M1SN65</accession>
<dbReference type="CDD" id="cd24054">
    <property type="entry name" value="ASKHA_NBD_AaPPX-GppA_MtPPX2-like"/>
    <property type="match status" value="1"/>
</dbReference>
<name>A0A6M1SN65_9BACT</name>
<protein>
    <submittedName>
        <fullName evidence="2">Ppx/GppA family phosphatase</fullName>
    </submittedName>
</protein>
<evidence type="ECO:0000313" key="3">
    <source>
        <dbReference type="Proteomes" id="UP000473278"/>
    </source>
</evidence>
<sequence length="305" mass="33693">MHAAIDIGTNTVLLLVAKKNGEILTPVREEQRIPRLGNGVDASGNLSDASMKRVLDALQEYNEIISSDYPQIQSPVVTATSAVRDAANRSYFIDKVREETGFEIRLLSGIEEAEYTFAGALSMLPKIDEAVVIDIGGGSTEIAHGMKGVVRESHSFDMGSVRFTERFIGSDPPEESQIRNCREEIRKILHNRPFKFQKEDVQPALVGVAGTVTSLAFMDSGLSQYDSEQINDYTLSTENISYWVDKISKNTVRSLEETYPVVMKGRAEIILAGLLILDEFMTLYNFPELVVSTGGIRHGAILSKN</sequence>
<evidence type="ECO:0000259" key="1">
    <source>
        <dbReference type="Pfam" id="PF02541"/>
    </source>
</evidence>
<proteinExistence type="predicted"/>
<dbReference type="Proteomes" id="UP000473278">
    <property type="component" value="Unassembled WGS sequence"/>
</dbReference>